<evidence type="ECO:0000313" key="1">
    <source>
        <dbReference type="EMBL" id="KAJ4449207.1"/>
    </source>
</evidence>
<evidence type="ECO:0000313" key="2">
    <source>
        <dbReference type="Proteomes" id="UP001148838"/>
    </source>
</evidence>
<comment type="caution">
    <text evidence="1">The sequence shown here is derived from an EMBL/GenBank/DDBJ whole genome shotgun (WGS) entry which is preliminary data.</text>
</comment>
<dbReference type="Proteomes" id="UP001148838">
    <property type="component" value="Unassembled WGS sequence"/>
</dbReference>
<organism evidence="1 2">
    <name type="scientific">Periplaneta americana</name>
    <name type="common">American cockroach</name>
    <name type="synonym">Blatta americana</name>
    <dbReference type="NCBI Taxonomy" id="6978"/>
    <lineage>
        <taxon>Eukaryota</taxon>
        <taxon>Metazoa</taxon>
        <taxon>Ecdysozoa</taxon>
        <taxon>Arthropoda</taxon>
        <taxon>Hexapoda</taxon>
        <taxon>Insecta</taxon>
        <taxon>Pterygota</taxon>
        <taxon>Neoptera</taxon>
        <taxon>Polyneoptera</taxon>
        <taxon>Dictyoptera</taxon>
        <taxon>Blattodea</taxon>
        <taxon>Blattoidea</taxon>
        <taxon>Blattidae</taxon>
        <taxon>Blattinae</taxon>
        <taxon>Periplaneta</taxon>
    </lineage>
</organism>
<protein>
    <submittedName>
        <fullName evidence="1">Uncharacterized protein</fullName>
    </submittedName>
</protein>
<reference evidence="1 2" key="1">
    <citation type="journal article" date="2022" name="Allergy">
        <title>Genome assembly and annotation of Periplaneta americana reveal a comprehensive cockroach allergen profile.</title>
        <authorList>
            <person name="Wang L."/>
            <person name="Xiong Q."/>
            <person name="Saelim N."/>
            <person name="Wang L."/>
            <person name="Nong W."/>
            <person name="Wan A.T."/>
            <person name="Shi M."/>
            <person name="Liu X."/>
            <person name="Cao Q."/>
            <person name="Hui J.H.L."/>
            <person name="Sookrung N."/>
            <person name="Leung T.F."/>
            <person name="Tungtrongchitr A."/>
            <person name="Tsui S.K.W."/>
        </authorList>
    </citation>
    <scope>NUCLEOTIDE SEQUENCE [LARGE SCALE GENOMIC DNA]</scope>
    <source>
        <strain evidence="1">PWHHKU_190912</strain>
    </source>
</reference>
<proteinExistence type="predicted"/>
<gene>
    <name evidence="1" type="ORF">ANN_00604</name>
</gene>
<sequence length="126" mass="14857">MAGLCEGGNESPGSLKAKRVDEEGMMLKLIRKRKRNWLGHLLRRNCLLKDALEGMMNGRRVWGRRRYQMIDDIEIHGSYEEIKRKAENSTDSFLILFSKIEEQLEEEQFAFRKGKGNNRRKISREE</sequence>
<keyword evidence="2" id="KW-1185">Reference proteome</keyword>
<name>A0ABQ8TU39_PERAM</name>
<accession>A0ABQ8TU39</accession>
<dbReference type="EMBL" id="JAJSOF020000003">
    <property type="protein sequence ID" value="KAJ4449207.1"/>
    <property type="molecule type" value="Genomic_DNA"/>
</dbReference>